<dbReference type="AlphaFoldDB" id="A0A1Q8TD20"/>
<dbReference type="CDD" id="cd12913">
    <property type="entry name" value="PDC1_MCP_like"/>
    <property type="match status" value="1"/>
</dbReference>
<feature type="domain" description="HAMP" evidence="12">
    <location>
        <begin position="295"/>
        <end position="349"/>
    </location>
</feature>
<dbReference type="PANTHER" id="PTHR43531">
    <property type="entry name" value="PROTEIN ICFG"/>
    <property type="match status" value="1"/>
</dbReference>
<dbReference type="SMART" id="SM00304">
    <property type="entry name" value="HAMP"/>
    <property type="match status" value="1"/>
</dbReference>
<evidence type="ECO:0000256" key="2">
    <source>
        <dbReference type="ARBA" id="ARBA00022475"/>
    </source>
</evidence>
<dbReference type="EMBL" id="MSDQ01000021">
    <property type="protein sequence ID" value="OLO11573.1"/>
    <property type="molecule type" value="Genomic_DNA"/>
</dbReference>
<evidence type="ECO:0000256" key="3">
    <source>
        <dbReference type="ARBA" id="ARBA00022692"/>
    </source>
</evidence>
<feature type="transmembrane region" description="Helical" evidence="10">
    <location>
        <begin position="276"/>
        <end position="298"/>
    </location>
</feature>
<proteinExistence type="inferred from homology"/>
<sequence length="613" mass="65865">MFTSLRTRIMVACVAMILVALAATGGVSYWLVSQHQRTTNIDTLSAVARGHVDAIEDWAVSKKRLTEALPPALENDDFVPALQQTAAAGGFSQVYVGLPDKRLITNDNWQPPEDYDPTQRPWYRSAVESGKTTASAPYLDMVTDSLVVSFATPVMEDGEARAVIGADVSLADVTENVTSIHPTDASFALLVNRDSDIIAYRDADLALEPATTLDDSLTPEWLDTLAREGRPKEATINGREVLLYAVTVPETNWRLIIALDLAEANAGVQGVLHSTLIAMVLSGLIAALLLWALLSPVFRRLHLARDAMFDIASGEGDLTRRLEIDGRDEVAQIAQGFNGFADAVNDVLLEVRASSTSVSEASSEIAHGSQDLSRRTEQAASSLQETSTAMEQIASTVENTAHSANQADQLSQEATTAANHGGEIARKAVDTMEEVNAQTTQISDIVRLIDEIAFQTNLLALNASVEAARAGEQGRGFAVVANEVRQLASRSASAADDIKKLIDASVTQTREGTDMVRMAGDSMQEIVTAVARVSDVLAEINAATQEQSQGVTQVNQAVNDLDQMTQHNASMVEESTVAAEQMRDQAARLAEVVGRFSLREDGHAQTRPALTKS</sequence>
<dbReference type="CDD" id="cd06225">
    <property type="entry name" value="HAMP"/>
    <property type="match status" value="1"/>
</dbReference>
<keyword evidence="14" id="KW-1185">Reference proteome</keyword>
<evidence type="ECO:0000256" key="6">
    <source>
        <dbReference type="ARBA" id="ARBA00023224"/>
    </source>
</evidence>
<dbReference type="Gene3D" id="1.10.287.950">
    <property type="entry name" value="Methyl-accepting chemotaxis protein"/>
    <property type="match status" value="1"/>
</dbReference>
<dbReference type="SUPFAM" id="SSF103190">
    <property type="entry name" value="Sensory domain-like"/>
    <property type="match status" value="1"/>
</dbReference>
<evidence type="ECO:0000259" key="12">
    <source>
        <dbReference type="PROSITE" id="PS50885"/>
    </source>
</evidence>
<dbReference type="GO" id="GO:0007165">
    <property type="term" value="P:signal transduction"/>
    <property type="evidence" value="ECO:0007669"/>
    <property type="project" value="UniProtKB-KW"/>
</dbReference>
<keyword evidence="6 8" id="KW-0807">Transducer</keyword>
<dbReference type="PROSITE" id="PS50111">
    <property type="entry name" value="CHEMOTAXIS_TRANSDUC_2"/>
    <property type="match status" value="1"/>
</dbReference>
<name>A0A1Q8TD20_9GAMM</name>
<dbReference type="Pfam" id="PF00672">
    <property type="entry name" value="HAMP"/>
    <property type="match status" value="1"/>
</dbReference>
<keyword evidence="5 10" id="KW-0472">Membrane</keyword>
<keyword evidence="2" id="KW-1003">Cell membrane</keyword>
<dbReference type="InterPro" id="IPR003660">
    <property type="entry name" value="HAMP_dom"/>
</dbReference>
<dbReference type="InterPro" id="IPR029151">
    <property type="entry name" value="Sensor-like_sf"/>
</dbReference>
<protein>
    <submittedName>
        <fullName evidence="13">Chemotaxis protein</fullName>
    </submittedName>
</protein>
<evidence type="ECO:0000313" key="13">
    <source>
        <dbReference type="EMBL" id="OLO11573.1"/>
    </source>
</evidence>
<keyword evidence="4 10" id="KW-1133">Transmembrane helix</keyword>
<comment type="subcellular location">
    <subcellularLocation>
        <location evidence="1">Cell membrane</location>
        <topology evidence="1">Multi-pass membrane protein</topology>
    </subcellularLocation>
</comment>
<reference evidence="13 14" key="1">
    <citation type="submission" date="2016-12" db="EMBL/GenBank/DDBJ databases">
        <title>Draft genome sequences of strains Salinicola socius SMB35, Salinicola sp. MH3R3-1 and Chromohalobacter sp. SMB17 from the Verkhnekamsk potash mining region of Russia.</title>
        <authorList>
            <person name="Mavrodi D.V."/>
            <person name="Olsson B.E."/>
            <person name="Korsakova E.S."/>
            <person name="Pyankova A."/>
            <person name="Mavrodi O.V."/>
            <person name="Plotnikova E.G."/>
        </authorList>
    </citation>
    <scope>NUCLEOTIDE SEQUENCE [LARGE SCALE GENOMIC DNA]</scope>
    <source>
        <strain evidence="13 14">SMB17</strain>
    </source>
</reference>
<evidence type="ECO:0000259" key="11">
    <source>
        <dbReference type="PROSITE" id="PS50111"/>
    </source>
</evidence>
<dbReference type="InterPro" id="IPR033479">
    <property type="entry name" value="dCache_1"/>
</dbReference>
<organism evidence="13 14">
    <name type="scientific">Chromohalobacter japonicus</name>
    <dbReference type="NCBI Taxonomy" id="223900"/>
    <lineage>
        <taxon>Bacteria</taxon>
        <taxon>Pseudomonadati</taxon>
        <taxon>Pseudomonadota</taxon>
        <taxon>Gammaproteobacteria</taxon>
        <taxon>Oceanospirillales</taxon>
        <taxon>Halomonadaceae</taxon>
        <taxon>Chromohalobacter</taxon>
    </lineage>
</organism>
<dbReference type="PROSITE" id="PS50885">
    <property type="entry name" value="HAMP"/>
    <property type="match status" value="1"/>
</dbReference>
<dbReference type="Proteomes" id="UP000186806">
    <property type="component" value="Unassembled WGS sequence"/>
</dbReference>
<dbReference type="GO" id="GO:0006935">
    <property type="term" value="P:chemotaxis"/>
    <property type="evidence" value="ECO:0007669"/>
    <property type="project" value="TreeGrafter"/>
</dbReference>
<dbReference type="CDD" id="cd12912">
    <property type="entry name" value="PDC2_MCP_like"/>
    <property type="match status" value="1"/>
</dbReference>
<dbReference type="RefSeq" id="WP_075369124.1">
    <property type="nucleotide sequence ID" value="NZ_MSDQ01000021.1"/>
</dbReference>
<comment type="caution">
    <text evidence="13">The sequence shown here is derived from an EMBL/GenBank/DDBJ whole genome shotgun (WGS) entry which is preliminary data.</text>
</comment>
<evidence type="ECO:0000256" key="8">
    <source>
        <dbReference type="PROSITE-ProRule" id="PRU00284"/>
    </source>
</evidence>
<dbReference type="GO" id="GO:0004888">
    <property type="term" value="F:transmembrane signaling receptor activity"/>
    <property type="evidence" value="ECO:0007669"/>
    <property type="project" value="TreeGrafter"/>
</dbReference>
<feature type="domain" description="Methyl-accepting transducer" evidence="11">
    <location>
        <begin position="354"/>
        <end position="583"/>
    </location>
</feature>
<evidence type="ECO:0000256" key="5">
    <source>
        <dbReference type="ARBA" id="ARBA00023136"/>
    </source>
</evidence>
<evidence type="ECO:0000313" key="14">
    <source>
        <dbReference type="Proteomes" id="UP000186806"/>
    </source>
</evidence>
<dbReference type="InterPro" id="IPR051310">
    <property type="entry name" value="MCP_chemotaxis"/>
</dbReference>
<keyword evidence="3 10" id="KW-0812">Transmembrane</keyword>
<dbReference type="PANTHER" id="PTHR43531:SF16">
    <property type="entry name" value="METHYL-ACCEPTING CHEMOTAXIS PROTEIN II"/>
    <property type="match status" value="1"/>
</dbReference>
<evidence type="ECO:0000256" key="1">
    <source>
        <dbReference type="ARBA" id="ARBA00004651"/>
    </source>
</evidence>
<dbReference type="Gene3D" id="3.30.450.20">
    <property type="entry name" value="PAS domain"/>
    <property type="match status" value="2"/>
</dbReference>
<dbReference type="STRING" id="223900.GCA_000821045_00768"/>
<dbReference type="GO" id="GO:0005886">
    <property type="term" value="C:plasma membrane"/>
    <property type="evidence" value="ECO:0007669"/>
    <property type="project" value="UniProtKB-SubCell"/>
</dbReference>
<dbReference type="SMART" id="SM00283">
    <property type="entry name" value="MA"/>
    <property type="match status" value="1"/>
</dbReference>
<evidence type="ECO:0000256" key="7">
    <source>
        <dbReference type="ARBA" id="ARBA00029447"/>
    </source>
</evidence>
<evidence type="ECO:0000256" key="9">
    <source>
        <dbReference type="SAM" id="MobiDB-lite"/>
    </source>
</evidence>
<feature type="region of interest" description="Disordered" evidence="9">
    <location>
        <begin position="360"/>
        <end position="382"/>
    </location>
</feature>
<gene>
    <name evidence="13" type="ORF">BTW10_08975</name>
</gene>
<dbReference type="CDD" id="cd11386">
    <property type="entry name" value="MCP_signal"/>
    <property type="match status" value="1"/>
</dbReference>
<comment type="similarity">
    <text evidence="7">Belongs to the methyl-accepting chemotaxis (MCP) protein family.</text>
</comment>
<dbReference type="SUPFAM" id="SSF58104">
    <property type="entry name" value="Methyl-accepting chemotaxis protein (MCP) signaling domain"/>
    <property type="match status" value="1"/>
</dbReference>
<evidence type="ECO:0000256" key="4">
    <source>
        <dbReference type="ARBA" id="ARBA00022989"/>
    </source>
</evidence>
<dbReference type="InterPro" id="IPR004089">
    <property type="entry name" value="MCPsignal_dom"/>
</dbReference>
<dbReference type="Pfam" id="PF02743">
    <property type="entry name" value="dCache_1"/>
    <property type="match status" value="1"/>
</dbReference>
<accession>A0A1Q8TD20</accession>
<dbReference type="Pfam" id="PF00015">
    <property type="entry name" value="MCPsignal"/>
    <property type="match status" value="1"/>
</dbReference>
<dbReference type="FunFam" id="1.10.287.950:FF:000001">
    <property type="entry name" value="Methyl-accepting chemotaxis sensory transducer"/>
    <property type="match status" value="1"/>
</dbReference>
<evidence type="ECO:0000256" key="10">
    <source>
        <dbReference type="SAM" id="Phobius"/>
    </source>
</evidence>